<proteinExistence type="predicted"/>
<dbReference type="AlphaFoldDB" id="A0AAE9Z674"/>
<gene>
    <name evidence="1" type="ORF">SG34_010895</name>
</gene>
<dbReference type="KEGG" id="tvd:SG34_010895"/>
<evidence type="ECO:0000313" key="2">
    <source>
        <dbReference type="Proteomes" id="UP000032352"/>
    </source>
</evidence>
<dbReference type="RefSeq" id="WP_044842165.1">
    <property type="nucleotide sequence ID" value="NZ_CP059733.1"/>
</dbReference>
<reference evidence="1 2" key="1">
    <citation type="journal article" date="2015" name="Genome Announc.">
        <title>Draft Genome Sequences of Marine Isolates of Thalassomonas viridans and Thalassomonas actiniarum.</title>
        <authorList>
            <person name="Olonade I."/>
            <person name="van Zyl L.J."/>
            <person name="Trindade M."/>
        </authorList>
    </citation>
    <scope>NUCLEOTIDE SEQUENCE [LARGE SCALE GENOMIC DNA]</scope>
    <source>
        <strain evidence="1 2">XOM25</strain>
    </source>
</reference>
<accession>A0AAE9Z674</accession>
<name>A0AAE9Z674_9GAMM</name>
<sequence length="91" mass="10553">MSDSIPPDYQEQINRLSSDCIRLCDEFNKFSEECAFICDAFAAVTRDPDDISPDTSEGIGHISYWLKYQVKDYREKIDELHQGLSSLRRQT</sequence>
<keyword evidence="2" id="KW-1185">Reference proteome</keyword>
<reference evidence="1 2" key="2">
    <citation type="journal article" date="2022" name="Mar. Drugs">
        <title>Bioassay-Guided Fractionation Leads to the Detection of Cholic Acid Generated by the Rare Thalassomonas sp.</title>
        <authorList>
            <person name="Pheiffer F."/>
            <person name="Schneider Y.K."/>
            <person name="Hansen E.H."/>
            <person name="Andersen J.H."/>
            <person name="Isaksson J."/>
            <person name="Busche T."/>
            <person name="R C."/>
            <person name="Kalinowski J."/>
            <person name="Zyl L.V."/>
            <person name="Trindade M."/>
        </authorList>
    </citation>
    <scope>NUCLEOTIDE SEQUENCE [LARGE SCALE GENOMIC DNA]</scope>
    <source>
        <strain evidence="1 2">XOM25</strain>
    </source>
</reference>
<dbReference type="Proteomes" id="UP000032352">
    <property type="component" value="Chromosome"/>
</dbReference>
<protein>
    <submittedName>
        <fullName evidence="1">Uncharacterized protein</fullName>
    </submittedName>
</protein>
<dbReference type="EMBL" id="CP059733">
    <property type="protein sequence ID" value="WDE07338.1"/>
    <property type="molecule type" value="Genomic_DNA"/>
</dbReference>
<evidence type="ECO:0000313" key="1">
    <source>
        <dbReference type="EMBL" id="WDE07338.1"/>
    </source>
</evidence>
<organism evidence="1 2">
    <name type="scientific">Thalassomonas viridans</name>
    <dbReference type="NCBI Taxonomy" id="137584"/>
    <lineage>
        <taxon>Bacteria</taxon>
        <taxon>Pseudomonadati</taxon>
        <taxon>Pseudomonadota</taxon>
        <taxon>Gammaproteobacteria</taxon>
        <taxon>Alteromonadales</taxon>
        <taxon>Colwelliaceae</taxon>
        <taxon>Thalassomonas</taxon>
    </lineage>
</organism>